<reference evidence="2 3" key="1">
    <citation type="submission" date="2016-09" db="EMBL/GenBank/DDBJ databases">
        <title>Chromobacterium muskegensis sp. nov., an insecticidal bacterium isolated from Sphagnum bogs.</title>
        <authorList>
            <person name="Sparks M.E."/>
            <person name="Blackburn M.B."/>
            <person name="Gundersen-Rindal D.E."/>
            <person name="Mitchell A."/>
            <person name="Farrar R."/>
            <person name="Kuhar D."/>
        </authorList>
    </citation>
    <scope>NUCLEOTIDE SEQUENCE [LARGE SCALE GENOMIC DNA]</scope>
    <source>
        <strain evidence="2 3">37-2</strain>
    </source>
</reference>
<dbReference type="Pfam" id="PF00563">
    <property type="entry name" value="EAL"/>
    <property type="match status" value="1"/>
</dbReference>
<dbReference type="Proteomes" id="UP000180088">
    <property type="component" value="Unassembled WGS sequence"/>
</dbReference>
<dbReference type="GO" id="GO:0071111">
    <property type="term" value="F:cyclic-guanylate-specific phosphodiesterase activity"/>
    <property type="evidence" value="ECO:0007669"/>
    <property type="project" value="InterPro"/>
</dbReference>
<dbReference type="PROSITE" id="PS50883">
    <property type="entry name" value="EAL"/>
    <property type="match status" value="1"/>
</dbReference>
<dbReference type="Gene3D" id="3.20.20.450">
    <property type="entry name" value="EAL domain"/>
    <property type="match status" value="1"/>
</dbReference>
<comment type="caution">
    <text evidence="2">The sequence shown here is derived from an EMBL/GenBank/DDBJ whole genome shotgun (WGS) entry which is preliminary data.</text>
</comment>
<organism evidence="2 3">
    <name type="scientific">Chromobacterium sphagni</name>
    <dbReference type="NCBI Taxonomy" id="1903179"/>
    <lineage>
        <taxon>Bacteria</taxon>
        <taxon>Pseudomonadati</taxon>
        <taxon>Pseudomonadota</taxon>
        <taxon>Betaproteobacteria</taxon>
        <taxon>Neisseriales</taxon>
        <taxon>Chromobacteriaceae</taxon>
        <taxon>Chromobacterium</taxon>
    </lineage>
</organism>
<dbReference type="InterPro" id="IPR001633">
    <property type="entry name" value="EAL_dom"/>
</dbReference>
<proteinExistence type="predicted"/>
<dbReference type="AlphaFoldDB" id="A0A1S1WWY9"/>
<dbReference type="STRING" id="1903179.BI347_18090"/>
<dbReference type="PANTHER" id="PTHR33121:SF80">
    <property type="entry name" value="CYCLIC DI-GMP PHOSPHODIESTERASE PDEL"/>
    <property type="match status" value="1"/>
</dbReference>
<evidence type="ECO:0000259" key="1">
    <source>
        <dbReference type="PROSITE" id="PS50883"/>
    </source>
</evidence>
<sequence length="537" mass="58416">MAERAFMIKKFGRWLSGRAVRLRPGAVYGLAMAGSALLAMGALLLQQWWAADAELAARAQWLARQLVIQLAPAYAVLPRVASVAADAPGCLLARAELASIVQKTPHVRYAVRRLPDGLWCGSDLARKDAPLGEPRLQWIPAGERGPALLLRGEAGNAALEVDAGWLQALLSQARQGGVELQVRVGREQFSADGALSPAREWADRADAPVQSLAGGMAVVARGDAWDLVWRNGEEHLGVLLLALLVGAVLASRLLRGAGVRNASDWEILEGIRLQEFFAHYQPVVTAAGGECVGVEVLARWRHPVQGNVRSDLFIQTSIDAGLIVPLTRYLLRRVTGELRQVVLPPGFMVGVNVASEHLAMPGLVDDCREMLEMLKEKQAVLVLEVSEQTPLREGSGALEVIRSLRRLGVKLTLDDFGSGYADKAYLQRWGFDYLKVEKGFVSALGLDCLRGNVLDGRLMSSGLIGVQVIVKGVETQGQQSYLNMKGFELLQGFYFGKPMTLNHFRQWLYSGIIDDRQHFLRRSPAAGRAAGKDGGVS</sequence>
<dbReference type="InterPro" id="IPR035919">
    <property type="entry name" value="EAL_sf"/>
</dbReference>
<evidence type="ECO:0000313" key="2">
    <source>
        <dbReference type="EMBL" id="OHX11565.1"/>
    </source>
</evidence>
<dbReference type="EMBL" id="MKCS01000002">
    <property type="protein sequence ID" value="OHX11565.1"/>
    <property type="molecule type" value="Genomic_DNA"/>
</dbReference>
<dbReference type="InterPro" id="IPR050706">
    <property type="entry name" value="Cyclic-di-GMP_PDE-like"/>
</dbReference>
<evidence type="ECO:0000313" key="3">
    <source>
        <dbReference type="Proteomes" id="UP000180088"/>
    </source>
</evidence>
<dbReference type="CDD" id="cd01948">
    <property type="entry name" value="EAL"/>
    <property type="match status" value="1"/>
</dbReference>
<dbReference type="SUPFAM" id="SSF141868">
    <property type="entry name" value="EAL domain-like"/>
    <property type="match status" value="1"/>
</dbReference>
<protein>
    <recommendedName>
        <fullName evidence="1">EAL domain-containing protein</fullName>
    </recommendedName>
</protein>
<dbReference type="PANTHER" id="PTHR33121">
    <property type="entry name" value="CYCLIC DI-GMP PHOSPHODIESTERASE PDEF"/>
    <property type="match status" value="1"/>
</dbReference>
<accession>A0A1S1WWY9</accession>
<name>A0A1S1WWY9_9NEIS</name>
<gene>
    <name evidence="2" type="ORF">BI347_18090</name>
</gene>
<feature type="domain" description="EAL" evidence="1">
    <location>
        <begin position="260"/>
        <end position="512"/>
    </location>
</feature>
<dbReference type="SMART" id="SM00052">
    <property type="entry name" value="EAL"/>
    <property type="match status" value="1"/>
</dbReference>